<reference evidence="2 3" key="1">
    <citation type="journal article" date="2024" name="Fungal Genet. Biol.">
        <title>The porcine skin microbiome exhibits broad fungal antagonism.</title>
        <authorList>
            <person name="De La Cruz K.F."/>
            <person name="Townsend E.C."/>
            <person name="Alex Cheong J.Z."/>
            <person name="Salamzade R."/>
            <person name="Liu A."/>
            <person name="Sandstrom S."/>
            <person name="Davila E."/>
            <person name="Huang L."/>
            <person name="Xu K.H."/>
            <person name="Wu S.Y."/>
            <person name="Meudt J.J."/>
            <person name="Shanmuganayagam D."/>
            <person name="Gibson A.L.F."/>
            <person name="Kalan L.R."/>
        </authorList>
    </citation>
    <scope>NUCLEOTIDE SEQUENCE [LARGE SCALE GENOMIC DNA]</scope>
    <source>
        <strain evidence="2 3">LK2569</strain>
    </source>
</reference>
<evidence type="ECO:0008006" key="4">
    <source>
        <dbReference type="Google" id="ProtNLM"/>
    </source>
</evidence>
<dbReference type="RefSeq" id="WP_368522712.1">
    <property type="nucleotide sequence ID" value="NZ_JAYWMA010000009.1"/>
</dbReference>
<protein>
    <recommendedName>
        <fullName evidence="4">Secreted protein</fullName>
    </recommendedName>
</protein>
<dbReference type="Proteomes" id="UP001558353">
    <property type="component" value="Unassembled WGS sequence"/>
</dbReference>
<evidence type="ECO:0000313" key="3">
    <source>
        <dbReference type="Proteomes" id="UP001558353"/>
    </source>
</evidence>
<name>A0ABV3UWN6_9CORY</name>
<feature type="compositionally biased region" description="Low complexity" evidence="1">
    <location>
        <begin position="29"/>
        <end position="50"/>
    </location>
</feature>
<evidence type="ECO:0000256" key="1">
    <source>
        <dbReference type="SAM" id="MobiDB-lite"/>
    </source>
</evidence>
<feature type="compositionally biased region" description="Basic and acidic residues" evidence="1">
    <location>
        <begin position="51"/>
        <end position="61"/>
    </location>
</feature>
<organism evidence="2 3">
    <name type="scientific">Corynebacterium xerosis</name>
    <dbReference type="NCBI Taxonomy" id="1725"/>
    <lineage>
        <taxon>Bacteria</taxon>
        <taxon>Bacillati</taxon>
        <taxon>Actinomycetota</taxon>
        <taxon>Actinomycetes</taxon>
        <taxon>Mycobacteriales</taxon>
        <taxon>Corynebacteriaceae</taxon>
        <taxon>Corynebacterium</taxon>
    </lineage>
</organism>
<proteinExistence type="predicted"/>
<comment type="caution">
    <text evidence="2">The sequence shown here is derived from an EMBL/GenBank/DDBJ whole genome shotgun (WGS) entry which is preliminary data.</text>
</comment>
<sequence length="137" mass="14306">MGKFGFKWLALAGVVVAVFVAGWLASASAGGRAAPGSASATETVTTTVTAKEGKDEGKGGEAEPAATSAEGSRVVWRGPLVEEHGLNGSQLDAVYARVRECLPIERAHYLELCLQNREQDWFDEGGTAPSTPAEDAE</sequence>
<accession>A0ABV3UWN6</accession>
<feature type="region of interest" description="Disordered" evidence="1">
    <location>
        <begin position="29"/>
        <end position="72"/>
    </location>
</feature>
<dbReference type="EMBL" id="JAYWMA010000009">
    <property type="protein sequence ID" value="MEX3529178.1"/>
    <property type="molecule type" value="Genomic_DNA"/>
</dbReference>
<gene>
    <name evidence="2" type="ORF">VVR64_08935</name>
</gene>
<keyword evidence="3" id="KW-1185">Reference proteome</keyword>
<evidence type="ECO:0000313" key="2">
    <source>
        <dbReference type="EMBL" id="MEX3529178.1"/>
    </source>
</evidence>